<keyword evidence="5" id="KW-1185">Reference proteome</keyword>
<dbReference type="Pfam" id="PF01557">
    <property type="entry name" value="FAA_hydrolase"/>
    <property type="match status" value="1"/>
</dbReference>
<dbReference type="AlphaFoldDB" id="I5C526"/>
<proteinExistence type="inferred from homology"/>
<dbReference type="InterPro" id="IPR011234">
    <property type="entry name" value="Fumarylacetoacetase-like_C"/>
</dbReference>
<dbReference type="RefSeq" id="WP_009054583.1">
    <property type="nucleotide sequence ID" value="NZ_AJYA01000017.1"/>
</dbReference>
<keyword evidence="2" id="KW-0479">Metal-binding</keyword>
<dbReference type="STRING" id="1189621.A3SI_08321"/>
<gene>
    <name evidence="4" type="ORF">A3SI_08321</name>
</gene>
<dbReference type="OrthoDB" id="9805307at2"/>
<protein>
    <submittedName>
        <fullName evidence="4">5-carboxymethyl-2-hydroxymuconatedelta-isomerase</fullName>
    </submittedName>
</protein>
<dbReference type="FunFam" id="3.90.850.10:FF:000002">
    <property type="entry name" value="2-hydroxyhepta-2,4-diene-1,7-dioate isomerase"/>
    <property type="match status" value="1"/>
</dbReference>
<dbReference type="SUPFAM" id="SSF56529">
    <property type="entry name" value="FAH"/>
    <property type="match status" value="1"/>
</dbReference>
<feature type="domain" description="Fumarylacetoacetase-like C-terminal" evidence="3">
    <location>
        <begin position="87"/>
        <end position="292"/>
    </location>
</feature>
<dbReference type="PATRIC" id="fig|1189621.3.peg.1735"/>
<accession>I5C526</accession>
<evidence type="ECO:0000313" key="4">
    <source>
        <dbReference type="EMBL" id="EIM76928.1"/>
    </source>
</evidence>
<dbReference type="EMBL" id="AJYA01000017">
    <property type="protein sequence ID" value="EIM76928.1"/>
    <property type="molecule type" value="Genomic_DNA"/>
</dbReference>
<reference evidence="4 5" key="1">
    <citation type="submission" date="2012-05" db="EMBL/GenBank/DDBJ databases">
        <title>Genome sequence of Nitritalea halalkaliphila LW7.</title>
        <authorList>
            <person name="Jangir P.K."/>
            <person name="Singh A."/>
            <person name="Shivaji S."/>
            <person name="Sharma R."/>
        </authorList>
    </citation>
    <scope>NUCLEOTIDE SEQUENCE [LARGE SCALE GENOMIC DNA]</scope>
    <source>
        <strain evidence="4 5">LW7</strain>
    </source>
</reference>
<comment type="caution">
    <text evidence="4">The sequence shown here is derived from an EMBL/GenBank/DDBJ whole genome shotgun (WGS) entry which is preliminary data.</text>
</comment>
<comment type="similarity">
    <text evidence="1">Belongs to the FAH family.</text>
</comment>
<dbReference type="Proteomes" id="UP000005551">
    <property type="component" value="Unassembled WGS sequence"/>
</dbReference>
<dbReference type="Gene3D" id="3.90.850.10">
    <property type="entry name" value="Fumarylacetoacetase-like, C-terminal domain"/>
    <property type="match status" value="1"/>
</dbReference>
<keyword evidence="4" id="KW-0413">Isomerase</keyword>
<sequence>MQEQRQKVERLRLIRLGPFGQEQPGLFLGGSAHLLKGEQLPGGDYGESFFRAGGFRWLRERLETGAIWTEAAAATLRLGAPVARPSKLIAVGLNYAAHAAEVQMQAPERPILFMKASTSLSGPFDAIPLPLGAEKLDYEAELAVVIGREGIAIQAQEAAAYIAGYSILNDVSERAWQLERKGQWVKGKSYDGFAPMGPVLLEPARAAENERFEVRTWVNGKLRQEASTAQMLLDVPALIAEISSYMRLLPGDIIATGTPAGVGMGLQPPRFLRAGDRVRMQLSGLGEMEQEVRSVLPIS</sequence>
<evidence type="ECO:0000259" key="3">
    <source>
        <dbReference type="Pfam" id="PF01557"/>
    </source>
</evidence>
<evidence type="ECO:0000313" key="5">
    <source>
        <dbReference type="Proteomes" id="UP000005551"/>
    </source>
</evidence>
<dbReference type="PANTHER" id="PTHR11820:SF112">
    <property type="entry name" value="FUMARYLACETOACETATE HYDROLASE FAMILY PROTEIN (AFU_ORTHOLOGUE AFUA_1G02370)-RELATED"/>
    <property type="match status" value="1"/>
</dbReference>
<organism evidence="4 5">
    <name type="scientific">Nitritalea halalkaliphila LW7</name>
    <dbReference type="NCBI Taxonomy" id="1189621"/>
    <lineage>
        <taxon>Bacteria</taxon>
        <taxon>Pseudomonadati</taxon>
        <taxon>Bacteroidota</taxon>
        <taxon>Cytophagia</taxon>
        <taxon>Cytophagales</taxon>
        <taxon>Cyclobacteriaceae</taxon>
        <taxon>Nitritalea</taxon>
    </lineage>
</organism>
<dbReference type="GO" id="GO:0016853">
    <property type="term" value="F:isomerase activity"/>
    <property type="evidence" value="ECO:0007669"/>
    <property type="project" value="UniProtKB-KW"/>
</dbReference>
<dbReference type="GO" id="GO:0019752">
    <property type="term" value="P:carboxylic acid metabolic process"/>
    <property type="evidence" value="ECO:0007669"/>
    <property type="project" value="UniProtKB-ARBA"/>
</dbReference>
<name>I5C526_9BACT</name>
<dbReference type="GO" id="GO:0046872">
    <property type="term" value="F:metal ion binding"/>
    <property type="evidence" value="ECO:0007669"/>
    <property type="project" value="UniProtKB-KW"/>
</dbReference>
<evidence type="ECO:0000256" key="1">
    <source>
        <dbReference type="ARBA" id="ARBA00010211"/>
    </source>
</evidence>
<evidence type="ECO:0000256" key="2">
    <source>
        <dbReference type="ARBA" id="ARBA00022723"/>
    </source>
</evidence>
<dbReference type="PANTHER" id="PTHR11820">
    <property type="entry name" value="ACYLPYRUVASE"/>
    <property type="match status" value="1"/>
</dbReference>
<dbReference type="InterPro" id="IPR036663">
    <property type="entry name" value="Fumarylacetoacetase_C_sf"/>
</dbReference>